<dbReference type="KEGG" id="cyj:Cyan7822_2295"/>
<gene>
    <name evidence="2" type="ordered locus">Cyan7822_2295</name>
</gene>
<keyword evidence="1" id="KW-1133">Transmembrane helix</keyword>
<evidence type="ECO:0000313" key="2">
    <source>
        <dbReference type="EMBL" id="ADN14273.1"/>
    </source>
</evidence>
<evidence type="ECO:0000256" key="1">
    <source>
        <dbReference type="SAM" id="Phobius"/>
    </source>
</evidence>
<evidence type="ECO:0000313" key="3">
    <source>
        <dbReference type="Proteomes" id="UP000008206"/>
    </source>
</evidence>
<dbReference type="Proteomes" id="UP000008206">
    <property type="component" value="Chromosome"/>
</dbReference>
<dbReference type="EMBL" id="CP002198">
    <property type="protein sequence ID" value="ADN14273.1"/>
    <property type="molecule type" value="Genomic_DNA"/>
</dbReference>
<sequence>MTTNLSDGLLVIAVITVACAVLSPILAWILPQKTEML</sequence>
<proteinExistence type="predicted"/>
<keyword evidence="1" id="KW-0472">Membrane</keyword>
<protein>
    <submittedName>
        <fullName evidence="2">Uncharacterized protein</fullName>
    </submittedName>
</protein>
<dbReference type="AlphaFoldDB" id="E0UF21"/>
<keyword evidence="1" id="KW-0812">Transmembrane</keyword>
<reference evidence="3" key="1">
    <citation type="journal article" date="2011" name="MBio">
        <title>Novel metabolic attributes of the genus Cyanothece, comprising a group of unicellular nitrogen-fixing Cyanobacteria.</title>
        <authorList>
            <person name="Bandyopadhyay A."/>
            <person name="Elvitigala T."/>
            <person name="Welsh E."/>
            <person name="Stockel J."/>
            <person name="Liberton M."/>
            <person name="Min H."/>
            <person name="Sherman L.A."/>
            <person name="Pakrasi H.B."/>
        </authorList>
    </citation>
    <scope>NUCLEOTIDE SEQUENCE [LARGE SCALE GENOMIC DNA]</scope>
    <source>
        <strain evidence="3">PCC 7822</strain>
    </source>
</reference>
<keyword evidence="3" id="KW-1185">Reference proteome</keyword>
<name>E0UF21_GLOV7</name>
<feature type="transmembrane region" description="Helical" evidence="1">
    <location>
        <begin position="9"/>
        <end position="30"/>
    </location>
</feature>
<dbReference type="HOGENOM" id="CLU_220224_0_0_3"/>
<organism evidence="2 3">
    <name type="scientific">Gloeothece verrucosa (strain PCC 7822)</name>
    <name type="common">Cyanothece sp. (strain PCC 7822)</name>
    <dbReference type="NCBI Taxonomy" id="497965"/>
    <lineage>
        <taxon>Bacteria</taxon>
        <taxon>Bacillati</taxon>
        <taxon>Cyanobacteriota</taxon>
        <taxon>Cyanophyceae</taxon>
        <taxon>Oscillatoriophycideae</taxon>
        <taxon>Chroococcales</taxon>
        <taxon>Aphanothecaceae</taxon>
        <taxon>Gloeothece</taxon>
        <taxon>Gloeothece verrucosa</taxon>
    </lineage>
</organism>
<dbReference type="STRING" id="497965.Cyan7822_2295"/>
<accession>E0UF21</accession>